<dbReference type="InterPro" id="IPR004102">
    <property type="entry name" value="Poly(ADP-ribose)pol_reg_dom"/>
</dbReference>
<dbReference type="SUPFAM" id="SSF48403">
    <property type="entry name" value="Ankyrin repeat"/>
    <property type="match status" value="5"/>
</dbReference>
<dbReference type="InterPro" id="IPR036616">
    <property type="entry name" value="Poly(ADP-ribose)pol_reg_dom_sf"/>
</dbReference>
<evidence type="ECO:0000256" key="28">
    <source>
        <dbReference type="SAM" id="MobiDB-lite"/>
    </source>
</evidence>
<keyword evidence="11" id="KW-0677">Repeat</keyword>
<evidence type="ECO:0000256" key="5">
    <source>
        <dbReference type="ARBA" id="ARBA00022483"/>
    </source>
</evidence>
<dbReference type="SMART" id="SM00773">
    <property type="entry name" value="WGR"/>
    <property type="match status" value="1"/>
</dbReference>
<dbReference type="Pfam" id="PF05406">
    <property type="entry name" value="WGR"/>
    <property type="match status" value="1"/>
</dbReference>
<dbReference type="PROSITE" id="PS50297">
    <property type="entry name" value="ANK_REP_REGION"/>
    <property type="match status" value="4"/>
</dbReference>
<evidence type="ECO:0000256" key="8">
    <source>
        <dbReference type="ARBA" id="ARBA00022679"/>
    </source>
</evidence>
<dbReference type="PROSITE" id="PS51059">
    <property type="entry name" value="PARP_CATALYTIC"/>
    <property type="match status" value="1"/>
</dbReference>
<keyword evidence="16" id="KW-0406">Ion transport</keyword>
<dbReference type="InterPro" id="IPR036930">
    <property type="entry name" value="WGR_dom_sf"/>
</dbReference>
<evidence type="ECO:0000256" key="1">
    <source>
        <dbReference type="ARBA" id="ARBA00004123"/>
    </source>
</evidence>
<dbReference type="GO" id="GO:0006887">
    <property type="term" value="P:exocytosis"/>
    <property type="evidence" value="ECO:0007669"/>
    <property type="project" value="UniProtKB-KW"/>
</dbReference>
<keyword evidence="34" id="KW-1185">Reference proteome</keyword>
<feature type="repeat" description="ANK" evidence="26">
    <location>
        <begin position="1261"/>
        <end position="1293"/>
    </location>
</feature>
<feature type="region of interest" description="Disordered" evidence="28">
    <location>
        <begin position="771"/>
        <end position="804"/>
    </location>
</feature>
<keyword evidence="15 26" id="KW-0040">ANK repeat</keyword>
<evidence type="ECO:0000256" key="29">
    <source>
        <dbReference type="SAM" id="Phobius"/>
    </source>
</evidence>
<dbReference type="Pfam" id="PF00023">
    <property type="entry name" value="Ank"/>
    <property type="match status" value="2"/>
</dbReference>
<evidence type="ECO:0000256" key="19">
    <source>
        <dbReference type="ARBA" id="ARBA00023180"/>
    </source>
</evidence>
<keyword evidence="14" id="KW-0528">Neurotoxin</keyword>
<dbReference type="Gene3D" id="1.20.142.10">
    <property type="entry name" value="Poly(ADP-ribose) polymerase, regulatory domain"/>
    <property type="match status" value="1"/>
</dbReference>
<comment type="subcellular location">
    <subcellularLocation>
        <location evidence="2">Membrane</location>
        <topology evidence="2">Multi-pass membrane protein</topology>
    </subcellularLocation>
    <subcellularLocation>
        <location evidence="1">Nucleus</location>
    </subcellularLocation>
    <subcellularLocation>
        <location evidence="3">Target cell membrane</location>
    </subcellularLocation>
</comment>
<evidence type="ECO:0000256" key="17">
    <source>
        <dbReference type="ARBA" id="ARBA00023136"/>
    </source>
</evidence>
<evidence type="ECO:0000256" key="4">
    <source>
        <dbReference type="ARBA" id="ARBA00022448"/>
    </source>
</evidence>
<dbReference type="EC" id="2.4.2.-" evidence="27"/>
<feature type="compositionally biased region" description="Basic and acidic residues" evidence="28">
    <location>
        <begin position="93"/>
        <end position="108"/>
    </location>
</feature>
<feature type="transmembrane region" description="Helical" evidence="29">
    <location>
        <begin position="2592"/>
        <end position="2610"/>
    </location>
</feature>
<feature type="region of interest" description="Disordered" evidence="28">
    <location>
        <begin position="276"/>
        <end position="443"/>
    </location>
</feature>
<sequence length="2921" mass="323810">MSNKRTSRMSFVSVERHTKSTIRVTNGDRAATTGAPLLLATLGSRRRSTATTTAQQPVVNSSSVRVTKTTLTVNSLSPQTPSTDAKSNSVPKVEPKQRSSKRKLEPKVATRALTTPTTTTRRTTSAPVAVNGGKPLSASRSSKRPRLQYQPFQSKAADTPGTTPSKAKPIDDNEIIYDRNDFLAVRNDSDGYYICKVVQNVFKKSSNKIKILWYNNVDTTRPLVYTPDFVDTTEVDCILTDITVRRLDKGQYEVSADEKLRIENILHRSIKGLPLTGDTSDDEASDTDPTVTPAKAKRVKANGASSSGSTAKKKAAIIAKTRGKGANNASVLPTKRVRRPSSRLLASKETPDSATPTKGSAKSKRPGIADVVKKLKSRARGSVGKTDSTAKTRKKTVSKKETTSPSDKKTPKKGVKKGSKSTPTPDASPKGTPTLKSPRRRVVRQLTPNLSVTAYEKDPLFESQLPVPYVSALAHSKLLIRAVLLRDHKLLKKLLADSKRMCSLCVPRCLAISRDAMSYAVEAQDYKAMELLMDSKVAEKLAPFPDIMLTGEETGRGSVYMFGHALRNVNVGRGGREGNNALLKDSHLYGTYGCGRYVSRLSNSQIIEDAVKYNIKPETIDTLLATEPDLIYQFVNHIVTAVRYGHHRLAHYLIDKAVQKGGYGFNELHKHALSAVKPYPQFRAVSILKKAIGNARITPLHCAAINPDPYHMPALFAQRPDYTLLDMGNWTPVHYAAVCEGSANLEYLLSHGVSTTLMDKEGNTPLHLAALRNRPRPHPTRVNGGADDSDSAATTPTSTGISTIGHLNRAGRTALHCAAQEGHTDACKVLIRNGADIEKPTTATTDKLTALMVAAESGHLSCARLLCEYAANPEARDKKGRTALTHAVMNGHSHVVSYLLRLGVDPNTKDTSGNTPVHYACAYGWYYCFKLLLEASALVNEPNDWKLTPLCIAFMKGHTGLAEQVIKESGANIDMPVNDHTGANLLMQTCQSAPNELMLERMMFLIDRGADCTKTDYEGNTALHYLVKNESRVLTYRSAPTPAAHSSATATRHRIVLPVRLNKRQLQRQTLMKAMQLLLDKGCDPGTRNKHQMSALMSAADLGSFSALHKFLSLTPCPLNTDTDTTGNTLLHLLVAHPYKEITIEDSRHKSLASYLFEVYDRNKAVWKGMSTIGKVKTGPRPLHAFLGVYSGQYSVDDTERLSEFLRFLLIAADNDVNASTTWSDPKDVRFVVHMAAKCQTQEFVRLVLSRKPALEQLDGNKRTALAVAIIDGLTETARQLIDAGADVSFQSANDSNNSILLLEAMNNKTSFELIPLLVRKGADVNDTVERNGNTALHYVASRADQRGAYEAVDALLTAGADVNAVNKNDRTPLHLAVNCRRGGTDDTHEVEERLLSAGAQTDVKDDRGRIALHYAFVKRGAHTDHSHMDPIDLVELLEPIEDMPAEVPDTTPAVLIDNFGSTPLHYAAQRGATISCMHLLRSMDINPTDDNGNTPLGLAVLYGHEGCSLLLQQKGAAFTAPDGCLNTKPELQLTDESDDTRWRWNRLRDSERFTRELEMERANCPIVEEVVRKDWNGVLKLMINELGAKGTGVGVVVESAFKTGRLNLAIKLLKRVKNSRSLQSTEQTLLHVMAKEITADAGNHDLQKQVVKLLVELDVNPLQLDREFKSNAIIYSAMNWNYILCDELTQVLGGIDKVVALEPDSLFRTPVSAIFWDIHKRTTGADQALPEFMNKWLTQLLEKSPQQLNAVSYYPISESPYAGVRFTVTNPTPVAAAAAGAVKYTPLIYAVICGNYPLVKYLLNLKINDAFAVDVNRADSLGRTPIMHSVRLNDLKMIKLLLNPSYNADENRKAWKTNYSDTSIDNKTGVDFTVRDSNGWTVFHHLSAPLPGYTYLNSDVICRLLWSVVSNGNKAQALQLLNSTNSEGQSAYKCSVERNARQLIQEFKNIYLELKSNPWVTTPPVPPLTANGDIVDYLSEPVDYKSDAKKLREQLDSEAMDADDKEDLEFKPDSLVGIDSAELVIDATLEMPYDVLLTKVDIEYGVYGLYNFYKMQIIEHKAKDLVLLFTRWGRVGDTGQYQKTPFATAEAAVAEFKKIFKAKSGNQWEAVKEFAAQPKKYRIVELKKRRRQQHRQYKLDDVAKAANTGAVAHKLPEPLHALMKTLIGYHSKKESLKSLSDESFTPFGLLSDETLLTAESLLTQIETLIDERNGIKEKNQSQDYSRITHEIIDRSEEFYHLIPIFGYQYERLSPLFTREALRDKQELIHNLVHFGYAFELLLAAQYRLRDVNPSDYIYKSLGCHLQLLDRNEEECQLILQYIHNTTHYGKAIVKSVYRVNRNGEEKAFDGTGVDNRWLLWHGTRAANVLSILAKGLQKSPLSAEISGHLFGKEFTGNSIAKEREGVYFADMFTKSQGYSSSGAFGQKFMFLSEVSLGAIQDVRIRDLLEKPYTLDKDKHSLKASHTQYTPDPQSSVYWKGRSVPIGEPVRQHYEDNDYYEINYNEVTFTTPSDPSNFGTQSPDGSWSGLIGLVANNACDISITPLEITYSRLNLMSFSAILMYEPYVILTNADHNRRVEVMAYLKSIDNDVWVLLVITQLVIIAINLVYNKYLRKRPVNLLTIAKYITHSLGIFVKNSPLDPHLRGVLCVVLVCVTLLTVCLNTLIDSKVIVADNCHAIDTLSQLATDDTLIPSYYFGTPIEEYLRNTGERGFLMASLLLYFNTVFRYVCGLDSHVRSEDEYVSDERMARLSERRLALIELVGDARCLRYKLCGVDPTFNLHTSDETVMNTIHALALPIGTHTRLIHAISKIVKRVTMSGITTKWFADAMLNDFKHVSNGVKACVGGHRAVDSDLKSVESSSAVITTGALAYAQSVRVILTALQSPGIPSPLTSVVCIIRSNRVVLSSLPVPSRTPSLSA</sequence>
<dbReference type="Pfam" id="PF02877">
    <property type="entry name" value="PARP_reg"/>
    <property type="match status" value="1"/>
</dbReference>
<feature type="repeat" description="ANK" evidence="26">
    <location>
        <begin position="879"/>
        <end position="911"/>
    </location>
</feature>
<evidence type="ECO:0000256" key="20">
    <source>
        <dbReference type="ARBA" id="ARBA00023242"/>
    </source>
</evidence>
<feature type="region of interest" description="Disordered" evidence="28">
    <location>
        <begin position="43"/>
        <end position="62"/>
    </location>
</feature>
<keyword evidence="21" id="KW-1071">Ligand-gated ion channel</keyword>
<accession>A0A7R9QGS4</accession>
<evidence type="ECO:0000256" key="21">
    <source>
        <dbReference type="ARBA" id="ARBA00023286"/>
    </source>
</evidence>
<keyword evidence="5" id="KW-0268">Exocytosis</keyword>
<dbReference type="SUPFAM" id="SSF142921">
    <property type="entry name" value="WGR domain-like"/>
    <property type="match status" value="1"/>
</dbReference>
<dbReference type="GO" id="GO:0003950">
    <property type="term" value="F:NAD+ poly-ADP-ribosyltransferase activity"/>
    <property type="evidence" value="ECO:0007669"/>
    <property type="project" value="UniProtKB-UniRule"/>
</dbReference>
<keyword evidence="14" id="KW-0638">Presynaptic neurotoxin</keyword>
<dbReference type="Pfam" id="PF00644">
    <property type="entry name" value="PARP"/>
    <property type="match status" value="1"/>
</dbReference>
<evidence type="ECO:0000256" key="12">
    <source>
        <dbReference type="ARBA" id="ARBA00022989"/>
    </source>
</evidence>
<keyword evidence="14" id="KW-0800">Toxin</keyword>
<keyword evidence="7 27" id="KW-0328">Glycosyltransferase</keyword>
<evidence type="ECO:0000259" key="31">
    <source>
        <dbReference type="PROSITE" id="PS51060"/>
    </source>
</evidence>
<feature type="domain" description="PARP catalytic" evidence="30">
    <location>
        <begin position="2293"/>
        <end position="2530"/>
    </location>
</feature>
<organism evidence="33">
    <name type="scientific">Oppiella nova</name>
    <dbReference type="NCBI Taxonomy" id="334625"/>
    <lineage>
        <taxon>Eukaryota</taxon>
        <taxon>Metazoa</taxon>
        <taxon>Ecdysozoa</taxon>
        <taxon>Arthropoda</taxon>
        <taxon>Chelicerata</taxon>
        <taxon>Arachnida</taxon>
        <taxon>Acari</taxon>
        <taxon>Acariformes</taxon>
        <taxon>Sarcoptiformes</taxon>
        <taxon>Oribatida</taxon>
        <taxon>Brachypylina</taxon>
        <taxon>Oppioidea</taxon>
        <taxon>Oppiidae</taxon>
        <taxon>Oppiella</taxon>
    </lineage>
</organism>
<feature type="region of interest" description="Disordered" evidence="28">
    <location>
        <begin position="70"/>
        <end position="171"/>
    </location>
</feature>
<protein>
    <recommendedName>
        <fullName evidence="27">Poly [ADP-ribose] polymerase</fullName>
        <shortName evidence="27">PARP</shortName>
        <ecNumber evidence="27">2.4.2.-</ecNumber>
    </recommendedName>
</protein>
<evidence type="ECO:0000256" key="10">
    <source>
        <dbReference type="ARBA" id="ARBA00022695"/>
    </source>
</evidence>
<dbReference type="SUPFAM" id="SSF47587">
    <property type="entry name" value="Domain of poly(ADP-ribose) polymerase"/>
    <property type="match status" value="1"/>
</dbReference>
<feature type="domain" description="WGR" evidence="32">
    <location>
        <begin position="2021"/>
        <end position="2122"/>
    </location>
</feature>
<evidence type="ECO:0000256" key="24">
    <source>
        <dbReference type="ARBA" id="ARBA00049657"/>
    </source>
</evidence>
<dbReference type="PROSITE" id="PS51060">
    <property type="entry name" value="PARP_ALPHA_HD"/>
    <property type="match status" value="1"/>
</dbReference>
<keyword evidence="6" id="KW-1052">Target cell membrane</keyword>
<keyword evidence="10" id="KW-0548">Nucleotidyltransferase</keyword>
<feature type="repeat" description="ANK" evidence="26">
    <location>
        <begin position="810"/>
        <end position="842"/>
    </location>
</feature>
<feature type="compositionally biased region" description="Low complexity" evidence="28">
    <location>
        <begin position="301"/>
        <end position="326"/>
    </location>
</feature>
<keyword evidence="23" id="KW-0407">Ion channel</keyword>
<dbReference type="Gene3D" id="2.20.140.10">
    <property type="entry name" value="WGR domain"/>
    <property type="match status" value="1"/>
</dbReference>
<keyword evidence="19" id="KW-0325">Glycoprotein</keyword>
<comment type="subunit">
    <text evidence="25">Homotetramer in membranes.</text>
</comment>
<keyword evidence="17 29" id="KW-0472">Membrane</keyword>
<feature type="transmembrane region" description="Helical" evidence="29">
    <location>
        <begin position="2647"/>
        <end position="2667"/>
    </location>
</feature>
<feature type="domain" description="PARP alpha-helical" evidence="31">
    <location>
        <begin position="2153"/>
        <end position="2283"/>
    </location>
</feature>
<dbReference type="GO" id="GO:0016779">
    <property type="term" value="F:nucleotidyltransferase activity"/>
    <property type="evidence" value="ECO:0007669"/>
    <property type="project" value="UniProtKB-KW"/>
</dbReference>
<dbReference type="Proteomes" id="UP000728032">
    <property type="component" value="Unassembled WGS sequence"/>
</dbReference>
<evidence type="ECO:0000259" key="30">
    <source>
        <dbReference type="PROSITE" id="PS51059"/>
    </source>
</evidence>
<feature type="compositionally biased region" description="Basic and acidic residues" evidence="28">
    <location>
        <begin position="398"/>
        <end position="409"/>
    </location>
</feature>
<feature type="repeat" description="ANK" evidence="26">
    <location>
        <begin position="1369"/>
        <end position="1407"/>
    </location>
</feature>
<feature type="compositionally biased region" description="Low complexity" evidence="28">
    <location>
        <begin position="109"/>
        <end position="126"/>
    </location>
</feature>
<keyword evidence="4" id="KW-0813">Transport</keyword>
<comment type="similarity">
    <text evidence="24">Belongs to the cationic peptide 01 (latrotoxin) family. 03 (alpha-latrotoxin) subfamily.</text>
</comment>
<dbReference type="InterPro" id="IPR008893">
    <property type="entry name" value="WGR_domain"/>
</dbReference>
<dbReference type="GO" id="GO:0044218">
    <property type="term" value="C:other organism cell membrane"/>
    <property type="evidence" value="ECO:0007669"/>
    <property type="project" value="UniProtKB-KW"/>
</dbReference>
<keyword evidence="9 29" id="KW-0812">Transmembrane</keyword>
<evidence type="ECO:0000256" key="18">
    <source>
        <dbReference type="ARBA" id="ARBA00023170"/>
    </source>
</evidence>
<dbReference type="PANTHER" id="PTHR24198">
    <property type="entry name" value="ANKYRIN REPEAT AND PROTEIN KINASE DOMAIN-CONTAINING PROTEIN"/>
    <property type="match status" value="1"/>
</dbReference>
<evidence type="ECO:0000256" key="27">
    <source>
        <dbReference type="RuleBase" id="RU362114"/>
    </source>
</evidence>
<dbReference type="GO" id="GO:0005634">
    <property type="term" value="C:nucleus"/>
    <property type="evidence" value="ECO:0007669"/>
    <property type="project" value="UniProtKB-SubCell"/>
</dbReference>
<keyword evidence="13 27" id="KW-0520">NAD</keyword>
<keyword evidence="8 27" id="KW-0808">Transferase</keyword>
<dbReference type="InterPro" id="IPR012317">
    <property type="entry name" value="Poly(ADP-ribose)pol_cat_dom"/>
</dbReference>
<keyword evidence="22" id="KW-1053">Target membrane</keyword>
<evidence type="ECO:0000313" key="34">
    <source>
        <dbReference type="Proteomes" id="UP000728032"/>
    </source>
</evidence>
<dbReference type="SUPFAM" id="SSF56399">
    <property type="entry name" value="ADP-ribosylation"/>
    <property type="match status" value="1"/>
</dbReference>
<evidence type="ECO:0000259" key="32">
    <source>
        <dbReference type="PROSITE" id="PS51977"/>
    </source>
</evidence>
<dbReference type="PROSITE" id="PS51977">
    <property type="entry name" value="WGR"/>
    <property type="match status" value="1"/>
</dbReference>
<dbReference type="EMBL" id="CAJPVJ010001612">
    <property type="protein sequence ID" value="CAG2165035.1"/>
    <property type="molecule type" value="Genomic_DNA"/>
</dbReference>
<proteinExistence type="inferred from homology"/>
<dbReference type="SUPFAM" id="SSF53850">
    <property type="entry name" value="Periplasmic binding protein-like II"/>
    <property type="match status" value="1"/>
</dbReference>
<name>A0A7R9QGS4_9ACAR</name>
<feature type="repeat" description="ANK" evidence="26">
    <location>
        <begin position="1332"/>
        <end position="1368"/>
    </location>
</feature>
<dbReference type="PROSITE" id="PS50088">
    <property type="entry name" value="ANK_REPEAT"/>
    <property type="match status" value="8"/>
</dbReference>
<dbReference type="EMBL" id="OC916437">
    <property type="protein sequence ID" value="CAD7644273.1"/>
    <property type="molecule type" value="Genomic_DNA"/>
</dbReference>
<dbReference type="PRINTS" id="PR01415">
    <property type="entry name" value="ANKYRIN"/>
</dbReference>
<evidence type="ECO:0000256" key="13">
    <source>
        <dbReference type="ARBA" id="ARBA00023027"/>
    </source>
</evidence>
<dbReference type="Pfam" id="PF12796">
    <property type="entry name" value="Ank_2"/>
    <property type="match status" value="5"/>
</dbReference>
<evidence type="ECO:0000256" key="23">
    <source>
        <dbReference type="ARBA" id="ARBA00023303"/>
    </source>
</evidence>
<keyword evidence="20" id="KW-0539">Nucleus</keyword>
<evidence type="ECO:0000256" key="15">
    <source>
        <dbReference type="ARBA" id="ARBA00023043"/>
    </source>
</evidence>
<dbReference type="InterPro" id="IPR036770">
    <property type="entry name" value="Ankyrin_rpt-contain_sf"/>
</dbReference>
<reference evidence="33" key="1">
    <citation type="submission" date="2020-11" db="EMBL/GenBank/DDBJ databases">
        <authorList>
            <person name="Tran Van P."/>
        </authorList>
    </citation>
    <scope>NUCLEOTIDE SEQUENCE</scope>
</reference>
<feature type="repeat" description="ANK" evidence="26">
    <location>
        <begin position="1492"/>
        <end position="1524"/>
    </location>
</feature>
<dbReference type="InterPro" id="IPR019594">
    <property type="entry name" value="Glu/Gly-bd"/>
</dbReference>
<feature type="compositionally biased region" description="Polar residues" evidence="28">
    <location>
        <begin position="70"/>
        <end position="90"/>
    </location>
</feature>
<dbReference type="Gene3D" id="3.90.228.10">
    <property type="match status" value="1"/>
</dbReference>
<feature type="compositionally biased region" description="Low complexity" evidence="28">
    <location>
        <begin position="43"/>
        <end position="54"/>
    </location>
</feature>
<evidence type="ECO:0000256" key="7">
    <source>
        <dbReference type="ARBA" id="ARBA00022676"/>
    </source>
</evidence>
<feature type="repeat" description="ANK" evidence="26">
    <location>
        <begin position="846"/>
        <end position="878"/>
    </location>
</feature>
<evidence type="ECO:0000256" key="2">
    <source>
        <dbReference type="ARBA" id="ARBA00004141"/>
    </source>
</evidence>
<evidence type="ECO:0000256" key="25">
    <source>
        <dbReference type="ARBA" id="ARBA00049715"/>
    </source>
</evidence>
<evidence type="ECO:0000256" key="3">
    <source>
        <dbReference type="ARBA" id="ARBA00004175"/>
    </source>
</evidence>
<evidence type="ECO:0000256" key="14">
    <source>
        <dbReference type="ARBA" id="ARBA00023028"/>
    </source>
</evidence>
<evidence type="ECO:0000256" key="16">
    <source>
        <dbReference type="ARBA" id="ARBA00023065"/>
    </source>
</evidence>
<dbReference type="Gene3D" id="1.25.40.20">
    <property type="entry name" value="Ankyrin repeat-containing domain"/>
    <property type="match status" value="7"/>
</dbReference>
<dbReference type="Pfam" id="PF10613">
    <property type="entry name" value="Lig_chan-Glu_bd"/>
    <property type="match status" value="1"/>
</dbReference>
<feature type="repeat" description="ANK" evidence="26">
    <location>
        <begin position="912"/>
        <end position="944"/>
    </location>
</feature>
<dbReference type="InterPro" id="IPR002110">
    <property type="entry name" value="Ankyrin_rpt"/>
</dbReference>
<dbReference type="PANTHER" id="PTHR24198:SF165">
    <property type="entry name" value="ANKYRIN REPEAT-CONTAINING PROTEIN-RELATED"/>
    <property type="match status" value="1"/>
</dbReference>
<evidence type="ECO:0000256" key="9">
    <source>
        <dbReference type="ARBA" id="ARBA00022692"/>
    </source>
</evidence>
<evidence type="ECO:0000313" key="33">
    <source>
        <dbReference type="EMBL" id="CAD7644273.1"/>
    </source>
</evidence>
<dbReference type="OrthoDB" id="2017365at2759"/>
<evidence type="ECO:0000256" key="11">
    <source>
        <dbReference type="ARBA" id="ARBA00022737"/>
    </source>
</evidence>
<dbReference type="SMART" id="SM00248">
    <property type="entry name" value="ANK"/>
    <property type="match status" value="22"/>
</dbReference>
<feature type="compositionally biased region" description="Basic residues" evidence="28">
    <location>
        <begin position="410"/>
        <end position="419"/>
    </location>
</feature>
<dbReference type="GO" id="GO:0044231">
    <property type="term" value="C:host cell presynaptic membrane"/>
    <property type="evidence" value="ECO:0007669"/>
    <property type="project" value="UniProtKB-KW"/>
</dbReference>
<gene>
    <name evidence="33" type="ORF">ONB1V03_LOCUS4581</name>
</gene>
<evidence type="ECO:0000256" key="22">
    <source>
        <dbReference type="ARBA" id="ARBA00023298"/>
    </source>
</evidence>
<keyword evidence="18" id="KW-0675">Receptor</keyword>
<evidence type="ECO:0000256" key="26">
    <source>
        <dbReference type="PROSITE-ProRule" id="PRU00023"/>
    </source>
</evidence>
<dbReference type="CDD" id="cd07997">
    <property type="entry name" value="WGR_PARP"/>
    <property type="match status" value="1"/>
</dbReference>
<evidence type="ECO:0000256" key="6">
    <source>
        <dbReference type="ARBA" id="ARBA00022537"/>
    </source>
</evidence>
<feature type="compositionally biased region" description="Low complexity" evidence="28">
    <location>
        <begin position="791"/>
        <end position="804"/>
    </location>
</feature>
<keyword evidence="12 29" id="KW-1133">Transmembrane helix</keyword>